<reference evidence="13" key="2">
    <citation type="submission" date="2020-04" db="EMBL/GenBank/DDBJ databases">
        <authorList>
            <consortium name="NCBI Genome Project"/>
        </authorList>
    </citation>
    <scope>NUCLEOTIDE SEQUENCE</scope>
    <source>
        <strain evidence="13">CBS 342.82</strain>
    </source>
</reference>
<comment type="subcellular location">
    <subcellularLocation>
        <location evidence="2 10">Nucleus</location>
    </subcellularLocation>
</comment>
<dbReference type="PANTHER" id="PTHR20934:SF0">
    <property type="entry name" value="TRANSCRIPTION ELONGATION FACTOR 1 HOMOLOG"/>
    <property type="match status" value="1"/>
</dbReference>
<comment type="function">
    <text evidence="1 10">Transcription elongation factor implicated in the maintenance of proper chromatin structure in actively transcribed regions.</text>
</comment>
<dbReference type="Gene3D" id="2.20.25.190">
    <property type="match status" value="1"/>
</dbReference>
<evidence type="ECO:0000256" key="4">
    <source>
        <dbReference type="ARBA" id="ARBA00022723"/>
    </source>
</evidence>
<evidence type="ECO:0000256" key="6">
    <source>
        <dbReference type="ARBA" id="ARBA00022833"/>
    </source>
</evidence>
<feature type="compositionally biased region" description="Acidic residues" evidence="11">
    <location>
        <begin position="123"/>
        <end position="140"/>
    </location>
</feature>
<dbReference type="PANTHER" id="PTHR20934">
    <property type="entry name" value="TRANSCRIPTION ELONGATION FACTOR 1 HOMOLOG"/>
    <property type="match status" value="1"/>
</dbReference>
<feature type="region of interest" description="Disordered" evidence="11">
    <location>
        <begin position="88"/>
        <end position="140"/>
    </location>
</feature>
<evidence type="ECO:0000313" key="13">
    <source>
        <dbReference type="RefSeq" id="XP_033459899.1"/>
    </source>
</evidence>
<keyword evidence="12" id="KW-1185">Reference proteome</keyword>
<dbReference type="GO" id="GO:0000993">
    <property type="term" value="F:RNA polymerase II complex binding"/>
    <property type="evidence" value="ECO:0007669"/>
    <property type="project" value="TreeGrafter"/>
</dbReference>
<dbReference type="GO" id="GO:0008270">
    <property type="term" value="F:zinc ion binding"/>
    <property type="evidence" value="ECO:0007669"/>
    <property type="project" value="UniProtKB-KW"/>
</dbReference>
<dbReference type="InterPro" id="IPR038567">
    <property type="entry name" value="T_Elf1_sf"/>
</dbReference>
<dbReference type="GO" id="GO:0006368">
    <property type="term" value="P:transcription elongation by RNA polymerase II"/>
    <property type="evidence" value="ECO:0007669"/>
    <property type="project" value="TreeGrafter"/>
</dbReference>
<protein>
    <recommendedName>
        <fullName evidence="10">Transcription elongation factor 1 homolog</fullName>
    </recommendedName>
</protein>
<reference evidence="13" key="1">
    <citation type="submission" date="2020-01" db="EMBL/GenBank/DDBJ databases">
        <authorList>
            <consortium name="DOE Joint Genome Institute"/>
            <person name="Haridas S."/>
            <person name="Albert R."/>
            <person name="Binder M."/>
            <person name="Bloem J."/>
            <person name="Labutti K."/>
            <person name="Salamov A."/>
            <person name="Andreopoulos B."/>
            <person name="Baker S.E."/>
            <person name="Barry K."/>
            <person name="Bills G."/>
            <person name="Bluhm B.H."/>
            <person name="Cannon C."/>
            <person name="Castanera R."/>
            <person name="Culley D.E."/>
            <person name="Daum C."/>
            <person name="Ezra D."/>
            <person name="Gonzalez J.B."/>
            <person name="Henrissat B."/>
            <person name="Kuo A."/>
            <person name="Liang C."/>
            <person name="Lipzen A."/>
            <person name="Lutzoni F."/>
            <person name="Magnuson J."/>
            <person name="Mondo S."/>
            <person name="Nolan M."/>
            <person name="Ohm R."/>
            <person name="Pangilinan J."/>
            <person name="Park H.-J."/>
            <person name="Ramirez L."/>
            <person name="Alfaro M."/>
            <person name="Sun H."/>
            <person name="Tritt A."/>
            <person name="Yoshinaga Y."/>
            <person name="Zwiers L.-H."/>
            <person name="Turgeon B.G."/>
            <person name="Goodwin S.B."/>
            <person name="Spatafora J.W."/>
            <person name="Crous P.W."/>
            <person name="Grigoriev I.V."/>
        </authorList>
    </citation>
    <scope>NUCLEOTIDE SEQUENCE</scope>
    <source>
        <strain evidence="13">CBS 342.82</strain>
    </source>
</reference>
<keyword evidence="8 10" id="KW-0804">Transcription</keyword>
<dbReference type="OrthoDB" id="445983at2759"/>
<evidence type="ECO:0000256" key="9">
    <source>
        <dbReference type="ARBA" id="ARBA00023242"/>
    </source>
</evidence>
<dbReference type="AlphaFoldDB" id="A0A6J3M4M7"/>
<reference evidence="13" key="3">
    <citation type="submission" date="2025-08" db="UniProtKB">
        <authorList>
            <consortium name="RefSeq"/>
        </authorList>
    </citation>
    <scope>IDENTIFICATION</scope>
    <source>
        <strain evidence="13">CBS 342.82</strain>
    </source>
</reference>
<name>A0A6J3M4M7_9PEZI</name>
<dbReference type="GO" id="GO:0008023">
    <property type="term" value="C:transcription elongation factor complex"/>
    <property type="evidence" value="ECO:0007669"/>
    <property type="project" value="TreeGrafter"/>
</dbReference>
<dbReference type="Pfam" id="PF05129">
    <property type="entry name" value="Zn_ribbon_Elf1"/>
    <property type="match status" value="1"/>
</dbReference>
<dbReference type="RefSeq" id="XP_033459899.1">
    <property type="nucleotide sequence ID" value="XM_033606444.1"/>
</dbReference>
<keyword evidence="9 10" id="KW-0539">Nucleus</keyword>
<keyword evidence="6 10" id="KW-0862">Zinc</keyword>
<evidence type="ECO:0000256" key="11">
    <source>
        <dbReference type="SAM" id="MobiDB-lite"/>
    </source>
</evidence>
<dbReference type="SUPFAM" id="SSF57783">
    <property type="entry name" value="Zinc beta-ribbon"/>
    <property type="match status" value="1"/>
</dbReference>
<sequence length="140" mass="14778">MGKRSKSSRGPAKKQRQVLATAFKCVFCSHETGVTVKLDRKSNVGNLSCKSCGQTFQGPINNLSAPVDVYAEWIDACDALAHDTAAAAAPPASSQHLQSRLPTQSAGRAGLAPGEKYDTGDGFIDDDDADGEADYNDDDD</sequence>
<keyword evidence="7 10" id="KW-0805">Transcription regulation</keyword>
<evidence type="ECO:0000256" key="10">
    <source>
        <dbReference type="RuleBase" id="RU364033"/>
    </source>
</evidence>
<dbReference type="GeneID" id="54364244"/>
<dbReference type="FunFam" id="2.20.25.190:FF:000001">
    <property type="entry name" value="Transcription elongation factor 1 homolog"/>
    <property type="match status" value="1"/>
</dbReference>
<evidence type="ECO:0000256" key="3">
    <source>
        <dbReference type="ARBA" id="ARBA00009730"/>
    </source>
</evidence>
<comment type="similarity">
    <text evidence="3 10">Belongs to the ELOF1 family.</text>
</comment>
<evidence type="ECO:0000313" key="12">
    <source>
        <dbReference type="Proteomes" id="UP000504637"/>
    </source>
</evidence>
<feature type="compositionally biased region" description="Low complexity" evidence="11">
    <location>
        <begin position="88"/>
        <end position="98"/>
    </location>
</feature>
<organism evidence="13">
    <name type="scientific">Dissoconium aciculare CBS 342.82</name>
    <dbReference type="NCBI Taxonomy" id="1314786"/>
    <lineage>
        <taxon>Eukaryota</taxon>
        <taxon>Fungi</taxon>
        <taxon>Dikarya</taxon>
        <taxon>Ascomycota</taxon>
        <taxon>Pezizomycotina</taxon>
        <taxon>Dothideomycetes</taxon>
        <taxon>Dothideomycetidae</taxon>
        <taxon>Mycosphaerellales</taxon>
        <taxon>Dissoconiaceae</taxon>
        <taxon>Dissoconium</taxon>
    </lineage>
</organism>
<evidence type="ECO:0000256" key="2">
    <source>
        <dbReference type="ARBA" id="ARBA00004123"/>
    </source>
</evidence>
<accession>A0A6J3M4M7</accession>
<gene>
    <name evidence="13" type="ORF">K489DRAFT_388748</name>
</gene>
<proteinExistence type="inferred from homology"/>
<dbReference type="Proteomes" id="UP000504637">
    <property type="component" value="Unplaced"/>
</dbReference>
<evidence type="ECO:0000256" key="1">
    <source>
        <dbReference type="ARBA" id="ARBA00003357"/>
    </source>
</evidence>
<keyword evidence="5 10" id="KW-0863">Zinc-finger</keyword>
<evidence type="ECO:0000256" key="5">
    <source>
        <dbReference type="ARBA" id="ARBA00022771"/>
    </source>
</evidence>
<keyword evidence="4 10" id="KW-0479">Metal-binding</keyword>
<dbReference type="InterPro" id="IPR007808">
    <property type="entry name" value="Elf1"/>
</dbReference>
<evidence type="ECO:0000256" key="7">
    <source>
        <dbReference type="ARBA" id="ARBA00023015"/>
    </source>
</evidence>
<evidence type="ECO:0000256" key="8">
    <source>
        <dbReference type="ARBA" id="ARBA00023163"/>
    </source>
</evidence>